<sequence length="115" mass="12283">MEEESFISALPAGMLISVVVGLLCTAAFLYCYLSLKKSNNISGLRHLGYFAGAFLVYFISNVFNYTLVPAIILVAAGAGFDWAKVVTEALSSLLNIGATVLFIMGARSAAEHVRT</sequence>
<feature type="transmembrane region" description="Helical" evidence="1">
    <location>
        <begin position="47"/>
        <end position="80"/>
    </location>
</feature>
<comment type="caution">
    <text evidence="2">The sequence shown here is derived from an EMBL/GenBank/DDBJ whole genome shotgun (WGS) entry which is preliminary data.</text>
</comment>
<organism evidence="2 3">
    <name type="scientific">Microbulbifer taiwanensis</name>
    <dbReference type="NCBI Taxonomy" id="986746"/>
    <lineage>
        <taxon>Bacteria</taxon>
        <taxon>Pseudomonadati</taxon>
        <taxon>Pseudomonadota</taxon>
        <taxon>Gammaproteobacteria</taxon>
        <taxon>Cellvibrionales</taxon>
        <taxon>Microbulbiferaceae</taxon>
        <taxon>Microbulbifer</taxon>
    </lineage>
</organism>
<dbReference type="RefSeq" id="WP_193194707.1">
    <property type="nucleotide sequence ID" value="NZ_JACZFR010000066.1"/>
</dbReference>
<feature type="transmembrane region" description="Helical" evidence="1">
    <location>
        <begin position="92"/>
        <end position="110"/>
    </location>
</feature>
<name>A0ABW1YU88_9GAMM</name>
<evidence type="ECO:0000313" key="2">
    <source>
        <dbReference type="EMBL" id="MFC6635473.1"/>
    </source>
</evidence>
<reference evidence="3" key="1">
    <citation type="journal article" date="2019" name="Int. J. Syst. Evol. Microbiol.">
        <title>The Global Catalogue of Microorganisms (GCM) 10K type strain sequencing project: providing services to taxonomists for standard genome sequencing and annotation.</title>
        <authorList>
            <consortium name="The Broad Institute Genomics Platform"/>
            <consortium name="The Broad Institute Genome Sequencing Center for Infectious Disease"/>
            <person name="Wu L."/>
            <person name="Ma J."/>
        </authorList>
    </citation>
    <scope>NUCLEOTIDE SEQUENCE [LARGE SCALE GENOMIC DNA]</scope>
    <source>
        <strain evidence="3">CGMCC 1.13718</strain>
    </source>
</reference>
<gene>
    <name evidence="2" type="ORF">ACFQBM_19535</name>
</gene>
<proteinExistence type="predicted"/>
<feature type="transmembrane region" description="Helical" evidence="1">
    <location>
        <begin position="12"/>
        <end position="35"/>
    </location>
</feature>
<dbReference type="EMBL" id="JBHSVR010000001">
    <property type="protein sequence ID" value="MFC6635473.1"/>
    <property type="molecule type" value="Genomic_DNA"/>
</dbReference>
<keyword evidence="1" id="KW-0472">Membrane</keyword>
<keyword evidence="3" id="KW-1185">Reference proteome</keyword>
<evidence type="ECO:0000256" key="1">
    <source>
        <dbReference type="SAM" id="Phobius"/>
    </source>
</evidence>
<protein>
    <submittedName>
        <fullName evidence="2">Uncharacterized protein</fullName>
    </submittedName>
</protein>
<keyword evidence="1" id="KW-1133">Transmembrane helix</keyword>
<keyword evidence="1" id="KW-0812">Transmembrane</keyword>
<evidence type="ECO:0000313" key="3">
    <source>
        <dbReference type="Proteomes" id="UP001596425"/>
    </source>
</evidence>
<dbReference type="Proteomes" id="UP001596425">
    <property type="component" value="Unassembled WGS sequence"/>
</dbReference>
<accession>A0ABW1YU88</accession>